<keyword evidence="3" id="KW-0731">Sigma factor</keyword>
<comment type="similarity">
    <text evidence="1">Belongs to the sigma-70 factor family. ECF subfamily.</text>
</comment>
<dbReference type="CDD" id="cd06171">
    <property type="entry name" value="Sigma70_r4"/>
    <property type="match status" value="1"/>
</dbReference>
<evidence type="ECO:0000259" key="5">
    <source>
        <dbReference type="Pfam" id="PF04542"/>
    </source>
</evidence>
<evidence type="ECO:0000256" key="1">
    <source>
        <dbReference type="ARBA" id="ARBA00010641"/>
    </source>
</evidence>
<dbReference type="Gene3D" id="1.10.1740.10">
    <property type="match status" value="1"/>
</dbReference>
<dbReference type="PANTHER" id="PTHR43133">
    <property type="entry name" value="RNA POLYMERASE ECF-TYPE SIGMA FACTO"/>
    <property type="match status" value="1"/>
</dbReference>
<dbReference type="RefSeq" id="WP_343033790.1">
    <property type="nucleotide sequence ID" value="NZ_BAAAFL010000008.1"/>
</dbReference>
<dbReference type="NCBIfam" id="TIGR02937">
    <property type="entry name" value="sigma70-ECF"/>
    <property type="match status" value="1"/>
</dbReference>
<feature type="domain" description="RNA polymerase sigma-70 region 2" evidence="5">
    <location>
        <begin position="12"/>
        <end position="78"/>
    </location>
</feature>
<evidence type="ECO:0000259" key="6">
    <source>
        <dbReference type="Pfam" id="PF08281"/>
    </source>
</evidence>
<gene>
    <name evidence="7" type="ORF">E1163_08740</name>
</gene>
<name>A0ABW9RNU0_9BACT</name>
<feature type="domain" description="RNA polymerase sigma factor 70 region 4 type 2" evidence="6">
    <location>
        <begin position="101"/>
        <end position="152"/>
    </location>
</feature>
<evidence type="ECO:0000256" key="2">
    <source>
        <dbReference type="ARBA" id="ARBA00023015"/>
    </source>
</evidence>
<dbReference type="Pfam" id="PF08281">
    <property type="entry name" value="Sigma70_r4_2"/>
    <property type="match status" value="1"/>
</dbReference>
<keyword evidence="4" id="KW-0804">Transcription</keyword>
<dbReference type="EMBL" id="SMLW01000475">
    <property type="protein sequence ID" value="MTI25024.1"/>
    <property type="molecule type" value="Genomic_DNA"/>
</dbReference>
<keyword evidence="2" id="KW-0805">Transcription regulation</keyword>
<evidence type="ECO:0000256" key="4">
    <source>
        <dbReference type="ARBA" id="ARBA00023163"/>
    </source>
</evidence>
<dbReference type="PANTHER" id="PTHR43133:SF45">
    <property type="entry name" value="RNA POLYMERASE ECF-TYPE SIGMA FACTOR"/>
    <property type="match status" value="1"/>
</dbReference>
<organism evidence="7 8">
    <name type="scientific">Fulvivirga kasyanovii</name>
    <dbReference type="NCBI Taxonomy" id="396812"/>
    <lineage>
        <taxon>Bacteria</taxon>
        <taxon>Pseudomonadati</taxon>
        <taxon>Bacteroidota</taxon>
        <taxon>Cytophagia</taxon>
        <taxon>Cytophagales</taxon>
        <taxon>Fulvivirgaceae</taxon>
        <taxon>Fulvivirga</taxon>
    </lineage>
</organism>
<dbReference type="SUPFAM" id="SSF88946">
    <property type="entry name" value="Sigma2 domain of RNA polymerase sigma factors"/>
    <property type="match status" value="1"/>
</dbReference>
<keyword evidence="8" id="KW-1185">Reference proteome</keyword>
<dbReference type="InterPro" id="IPR007627">
    <property type="entry name" value="RNA_pol_sigma70_r2"/>
</dbReference>
<dbReference type="Pfam" id="PF04542">
    <property type="entry name" value="Sigma70_r2"/>
    <property type="match status" value="1"/>
</dbReference>
<sequence>MKLKEKEFLDQIDQHQNIVHKVCRMYTDNRDDHEDLFQEILLQLWQAYPRFKGDSKLTTWMYRVALYTAISRHKKKQRIVSEGIDSKAYEYYENNDPYRYENLRMAIDTLSETDKALVMLYLDEKPYKEIADIMGLTETNVGVRLNRIKKKLKEILVTR</sequence>
<dbReference type="SUPFAM" id="SSF88659">
    <property type="entry name" value="Sigma3 and sigma4 domains of RNA polymerase sigma factors"/>
    <property type="match status" value="1"/>
</dbReference>
<dbReference type="InterPro" id="IPR014284">
    <property type="entry name" value="RNA_pol_sigma-70_dom"/>
</dbReference>
<comment type="caution">
    <text evidence="7">The sequence shown here is derived from an EMBL/GenBank/DDBJ whole genome shotgun (WGS) entry which is preliminary data.</text>
</comment>
<protein>
    <submittedName>
        <fullName evidence="7">RNA polymerase sigma factor</fullName>
    </submittedName>
</protein>
<dbReference type="InterPro" id="IPR013324">
    <property type="entry name" value="RNA_pol_sigma_r3/r4-like"/>
</dbReference>
<proteinExistence type="inferred from homology"/>
<dbReference type="Gene3D" id="1.10.10.10">
    <property type="entry name" value="Winged helix-like DNA-binding domain superfamily/Winged helix DNA-binding domain"/>
    <property type="match status" value="1"/>
</dbReference>
<evidence type="ECO:0000313" key="7">
    <source>
        <dbReference type="EMBL" id="MTI25024.1"/>
    </source>
</evidence>
<dbReference type="InterPro" id="IPR013325">
    <property type="entry name" value="RNA_pol_sigma_r2"/>
</dbReference>
<evidence type="ECO:0000313" key="8">
    <source>
        <dbReference type="Proteomes" id="UP000798808"/>
    </source>
</evidence>
<dbReference type="InterPro" id="IPR036388">
    <property type="entry name" value="WH-like_DNA-bd_sf"/>
</dbReference>
<reference evidence="7 8" key="1">
    <citation type="submission" date="2019-02" db="EMBL/GenBank/DDBJ databases">
        <authorList>
            <person name="Goldberg S.R."/>
            <person name="Haltli B.A."/>
            <person name="Correa H."/>
            <person name="Russell K.G."/>
        </authorList>
    </citation>
    <scope>NUCLEOTIDE SEQUENCE [LARGE SCALE GENOMIC DNA]</scope>
    <source>
        <strain evidence="7 8">JCM 16186</strain>
    </source>
</reference>
<dbReference type="InterPro" id="IPR013249">
    <property type="entry name" value="RNA_pol_sigma70_r4_t2"/>
</dbReference>
<dbReference type="InterPro" id="IPR039425">
    <property type="entry name" value="RNA_pol_sigma-70-like"/>
</dbReference>
<evidence type="ECO:0000256" key="3">
    <source>
        <dbReference type="ARBA" id="ARBA00023082"/>
    </source>
</evidence>
<accession>A0ABW9RNU0</accession>
<dbReference type="Proteomes" id="UP000798808">
    <property type="component" value="Unassembled WGS sequence"/>
</dbReference>